<dbReference type="PANTHER" id="PTHR43796">
    <property type="entry name" value="CARBOXYNORSPERMIDINE SYNTHASE"/>
    <property type="match status" value="1"/>
</dbReference>
<dbReference type="SUPFAM" id="SSF51735">
    <property type="entry name" value="NAD(P)-binding Rossmann-fold domains"/>
    <property type="match status" value="1"/>
</dbReference>
<gene>
    <name evidence="2" type="ORF">DDW44_26665</name>
</gene>
<dbReference type="InterPro" id="IPR036291">
    <property type="entry name" value="NAD(P)-bd_dom_sf"/>
</dbReference>
<dbReference type="KEGG" id="stir:DDW44_26665"/>
<dbReference type="PANTHER" id="PTHR43796:SF2">
    <property type="entry name" value="CARBOXYNORSPERMIDINE SYNTHASE"/>
    <property type="match status" value="1"/>
</dbReference>
<dbReference type="EMBL" id="CP029188">
    <property type="protein sequence ID" value="AWI33225.1"/>
    <property type="molecule type" value="Genomic_DNA"/>
</dbReference>
<feature type="region of interest" description="Disordered" evidence="1">
    <location>
        <begin position="356"/>
        <end position="377"/>
    </location>
</feature>
<accession>A0A2S1T3L0</accession>
<protein>
    <submittedName>
        <fullName evidence="2">Saccharopine dehydrogenase</fullName>
    </submittedName>
</protein>
<evidence type="ECO:0000256" key="1">
    <source>
        <dbReference type="SAM" id="MobiDB-lite"/>
    </source>
</evidence>
<evidence type="ECO:0000313" key="3">
    <source>
        <dbReference type="Proteomes" id="UP000244900"/>
    </source>
</evidence>
<keyword evidence="3" id="KW-1185">Reference proteome</keyword>
<organism evidence="2 3">
    <name type="scientific">Streptomyces tirandamycinicus</name>
    <dbReference type="NCBI Taxonomy" id="2174846"/>
    <lineage>
        <taxon>Bacteria</taxon>
        <taxon>Bacillati</taxon>
        <taxon>Actinomycetota</taxon>
        <taxon>Actinomycetes</taxon>
        <taxon>Kitasatosporales</taxon>
        <taxon>Streptomycetaceae</taxon>
        <taxon>Streptomyces</taxon>
    </lineage>
</organism>
<dbReference type="Proteomes" id="UP000244900">
    <property type="component" value="Chromosome"/>
</dbReference>
<sequence>MDELRLDPSGPVLVTGGYGTVGAEISRMVAVDAPVLLTGRSPERGRALADAVEGEVRAWDLADPAAFRADVRAVISSVNDPDDRVLRAAVSAGVPYVDITRWTSRLQRAAALAALLRPDSPVLFSSAWMGGVSSLVAAALAADLGGAERVEIAVRWDTADRAGADSVEFMDRLGVDFEVVDDGARRLASPLTEARTVGIGGTPVRVARIDTPEQFTLPLTLGTTTAATRIGFSSPGTTRALLALRGTGFFRWAAGERWTPLRRALLHSPGGGGTARLRVDVSHAGRVRTATVTDPRGQHHLTAVGAVLGLRRVLGTDGSPAPRGPVFPEQHPAPARAVEALAAFGVDLDLVLDREADRDAGGGTGGGTDRTQGGAAA</sequence>
<name>A0A2S1T3L0_9ACTN</name>
<dbReference type="AlphaFoldDB" id="A0A2S1T3L0"/>
<evidence type="ECO:0000313" key="2">
    <source>
        <dbReference type="EMBL" id="AWI33225.1"/>
    </source>
</evidence>
<dbReference type="RefSeq" id="WP_108908958.1">
    <property type="nucleotide sequence ID" value="NZ_CP029188.1"/>
</dbReference>
<dbReference type="OrthoDB" id="3518805at2"/>
<reference evidence="2 3" key="1">
    <citation type="submission" date="2018-05" db="EMBL/GenBank/DDBJ databases">
        <title>Complete genome sequence of sponge-derived Streptomyces sp. HNM0039.</title>
        <authorList>
            <person name="Huang X."/>
            <person name="Zhou S."/>
        </authorList>
    </citation>
    <scope>NUCLEOTIDE SEQUENCE [LARGE SCALE GENOMIC DNA]</scope>
    <source>
        <strain evidence="2 3">HNM0039</strain>
    </source>
</reference>
<dbReference type="Gene3D" id="3.40.50.720">
    <property type="entry name" value="NAD(P)-binding Rossmann-like Domain"/>
    <property type="match status" value="1"/>
</dbReference>
<proteinExistence type="predicted"/>